<keyword evidence="3" id="KW-0378">Hydrolase</keyword>
<dbReference type="PANTHER" id="PTHR39319:SF1">
    <property type="entry name" value="SI:DKEY-256H2.1"/>
    <property type="match status" value="1"/>
</dbReference>
<dbReference type="AlphaFoldDB" id="A0A430K6M3"/>
<dbReference type="InterPro" id="IPR008977">
    <property type="entry name" value="PHM/PNGase_F_dom_sf"/>
</dbReference>
<dbReference type="InterPro" id="IPR014784">
    <property type="entry name" value="Cu2_ascorb_mOase-like_C"/>
</dbReference>
<dbReference type="Gene3D" id="2.60.120.230">
    <property type="match status" value="2"/>
</dbReference>
<dbReference type="RefSeq" id="WP_126161372.1">
    <property type="nucleotide sequence ID" value="NZ_RQPJ01000002.1"/>
</dbReference>
<sequence>MIKRAYFLFIGLIMTYSGLRAQLTENIISHNQETIVTDPSKGANSYKRWTVFPSKDKDIRQIILNLTFECPDKMRCADWDYVDHIKVRQKNDSVSYEIARMLTPYGGRFQEDWKFDWKVDITDFSPILRDSLEVDYIHTGYEDNKTRGWKVTVDFEITYGKPVVEPLAIHKIYDGNFNYGDKKDPIEKHLKPITIKPHAQSTLGKVKIHQTGHGMDANGCGEFCDKYREIWHNNKIIDAKQLWMECGDNPLYPQAGTWIFDRANWCPGYLLQPDEVSFDIEQGEPFLIDVNMEPYETEKPSAKELLVAYVMEYGEIYSDNDVSLVDIISPSKEKIHSRKNQSGALAVIRIKNNGSDNLRSLTINYYLEGNKAKQFKWKGNIPFGETALITLPEEIYSEKDSATFFVELKRPNGKKDGFKADNIESTTYTKPDTLPQDVVIYFKTNNKPRQNSYNIINTQGTVVFKRDSLELKPNTTYLDSLQLPMGSYTFKVDDKAGDGLEFWYKAKDGRGDVKLLDTLGKAIKHFNSDFGSHIIYNFRVMPNVAYHLDNEPSITMFPSRTKGPITLDYFANEPKDITVIIAQQEDETKIVESHTYKAFTKGAFTYDLGYLPKMRYYLKVIIDGKEVFKNRIRLKE</sequence>
<keyword evidence="3" id="KW-0326">Glycosidase</keyword>
<dbReference type="GO" id="GO:0016715">
    <property type="term" value="F:oxidoreductase activity, acting on paired donors, with incorporation or reduction of molecular oxygen, reduced ascorbate as one donor, and incorporation of one atom of oxygen"/>
    <property type="evidence" value="ECO:0007669"/>
    <property type="project" value="InterPro"/>
</dbReference>
<dbReference type="GO" id="GO:0016798">
    <property type="term" value="F:hydrolase activity, acting on glycosyl bonds"/>
    <property type="evidence" value="ECO:0007669"/>
    <property type="project" value="UniProtKB-KW"/>
</dbReference>
<reference evidence="3 4" key="1">
    <citation type="submission" date="2018-11" db="EMBL/GenBank/DDBJ databases">
        <title>Arenibacter aquaticus sp.nov., a marine bacterium isolated from surface seawater in the South China Sea.</title>
        <authorList>
            <person name="Guo J."/>
            <person name="Sun J."/>
        </authorList>
    </citation>
    <scope>NUCLEOTIDE SEQUENCE [LARGE SCALE GENOMIC DNA]</scope>
    <source>
        <strain evidence="3 4">GUO666</strain>
    </source>
</reference>
<proteinExistence type="predicted"/>
<dbReference type="Proteomes" id="UP000267585">
    <property type="component" value="Unassembled WGS sequence"/>
</dbReference>
<dbReference type="PANTHER" id="PTHR39319">
    <property type="entry name" value="SI:DKEY-256H2.1"/>
    <property type="match status" value="1"/>
</dbReference>
<comment type="caution">
    <text evidence="3">The sequence shown here is derived from an EMBL/GenBank/DDBJ whole genome shotgun (WGS) entry which is preliminary data.</text>
</comment>
<evidence type="ECO:0000313" key="3">
    <source>
        <dbReference type="EMBL" id="RTE54640.1"/>
    </source>
</evidence>
<dbReference type="Pfam" id="PF09113">
    <property type="entry name" value="N-glycanase_C"/>
    <property type="match status" value="1"/>
</dbReference>
<evidence type="ECO:0000256" key="1">
    <source>
        <dbReference type="ARBA" id="ARBA00023157"/>
    </source>
</evidence>
<dbReference type="SUPFAM" id="SSF49742">
    <property type="entry name" value="PHM/PNGase F"/>
    <property type="match status" value="2"/>
</dbReference>
<dbReference type="InterPro" id="IPR053251">
    <property type="entry name" value="N-glycanase"/>
</dbReference>
<protein>
    <submittedName>
        <fullName evidence="3">Peptide-N-glycosidase</fullName>
    </submittedName>
</protein>
<evidence type="ECO:0000313" key="4">
    <source>
        <dbReference type="Proteomes" id="UP000267585"/>
    </source>
</evidence>
<keyword evidence="1" id="KW-1015">Disulfide bond</keyword>
<organism evidence="3 4">
    <name type="scientific">Arenibacter aquaticus</name>
    <dbReference type="NCBI Taxonomy" id="2489054"/>
    <lineage>
        <taxon>Bacteria</taxon>
        <taxon>Pseudomonadati</taxon>
        <taxon>Bacteroidota</taxon>
        <taxon>Flavobacteriia</taxon>
        <taxon>Flavobacteriales</taxon>
        <taxon>Flavobacteriaceae</taxon>
        <taxon>Arenibacter</taxon>
    </lineage>
</organism>
<evidence type="ECO:0000259" key="2">
    <source>
        <dbReference type="Pfam" id="PF09113"/>
    </source>
</evidence>
<feature type="domain" description="Peptide-N-glycosidase F C-terminal" evidence="2">
    <location>
        <begin position="193"/>
        <end position="289"/>
    </location>
</feature>
<name>A0A430K6M3_9FLAO</name>
<dbReference type="OrthoDB" id="6281169at2"/>
<keyword evidence="4" id="KW-1185">Reference proteome</keyword>
<accession>A0A430K6M3</accession>
<dbReference type="EMBL" id="RQPJ01000002">
    <property type="protein sequence ID" value="RTE54640.1"/>
    <property type="molecule type" value="Genomic_DNA"/>
</dbReference>
<dbReference type="InterPro" id="IPR015197">
    <property type="entry name" value="PngaseF_C"/>
</dbReference>
<gene>
    <name evidence="3" type="ORF">EHW67_05595</name>
</gene>